<evidence type="ECO:0000256" key="3">
    <source>
        <dbReference type="ARBA" id="ARBA00022989"/>
    </source>
</evidence>
<reference evidence="7 8" key="1">
    <citation type="journal article" date="2019" name="Int. J. Syst. Evol. Microbiol.">
        <title>The Global Catalogue of Microorganisms (GCM) 10K type strain sequencing project: providing services to taxonomists for standard genome sequencing and annotation.</title>
        <authorList>
            <consortium name="The Broad Institute Genomics Platform"/>
            <consortium name="The Broad Institute Genome Sequencing Center for Infectious Disease"/>
            <person name="Wu L."/>
            <person name="Ma J."/>
        </authorList>
    </citation>
    <scope>NUCLEOTIDE SEQUENCE [LARGE SCALE GENOMIC DNA]</scope>
    <source>
        <strain evidence="7 8">JCM 15395</strain>
    </source>
</reference>
<proteinExistence type="predicted"/>
<comment type="caution">
    <text evidence="7">The sequence shown here is derived from an EMBL/GenBank/DDBJ whole genome shotgun (WGS) entry which is preliminary data.</text>
</comment>
<feature type="domain" description="DUF1232" evidence="6">
    <location>
        <begin position="36"/>
        <end position="70"/>
    </location>
</feature>
<dbReference type="EMBL" id="BAAADS010000008">
    <property type="protein sequence ID" value="GAA0597471.1"/>
    <property type="molecule type" value="Genomic_DNA"/>
</dbReference>
<keyword evidence="8" id="KW-1185">Reference proteome</keyword>
<organism evidence="7 8">
    <name type="scientific">Virgibacillus siamensis</name>
    <dbReference type="NCBI Taxonomy" id="480071"/>
    <lineage>
        <taxon>Bacteria</taxon>
        <taxon>Bacillati</taxon>
        <taxon>Bacillota</taxon>
        <taxon>Bacilli</taxon>
        <taxon>Bacillales</taxon>
        <taxon>Bacillaceae</taxon>
        <taxon>Virgibacillus</taxon>
    </lineage>
</organism>
<evidence type="ECO:0000313" key="8">
    <source>
        <dbReference type="Proteomes" id="UP001500866"/>
    </source>
</evidence>
<dbReference type="InterPro" id="IPR010652">
    <property type="entry name" value="DUF1232"/>
</dbReference>
<comment type="subcellular location">
    <subcellularLocation>
        <location evidence="1">Endomembrane system</location>
        <topology evidence="1">Multi-pass membrane protein</topology>
    </subcellularLocation>
</comment>
<sequence length="95" mass="11370">MRRFLKRLQFLIKFHKSIPFIKDFFRSAEVKSSNKWLFAMLLIGYITFPFDIIPDFLIWFGIFDDITVAAILLQWMVKIAPDSLKAKHQLFDQEI</sequence>
<dbReference type="Pfam" id="PF06803">
    <property type="entry name" value="DUF1232"/>
    <property type="match status" value="1"/>
</dbReference>
<feature type="transmembrane region" description="Helical" evidence="5">
    <location>
        <begin position="36"/>
        <end position="52"/>
    </location>
</feature>
<dbReference type="Proteomes" id="UP001500866">
    <property type="component" value="Unassembled WGS sequence"/>
</dbReference>
<evidence type="ECO:0000256" key="4">
    <source>
        <dbReference type="ARBA" id="ARBA00023136"/>
    </source>
</evidence>
<keyword evidence="3 5" id="KW-1133">Transmembrane helix</keyword>
<name>A0ABN1FTE9_9BACI</name>
<accession>A0ABN1FTE9</accession>
<evidence type="ECO:0000259" key="6">
    <source>
        <dbReference type="Pfam" id="PF06803"/>
    </source>
</evidence>
<keyword evidence="2 5" id="KW-0812">Transmembrane</keyword>
<evidence type="ECO:0000256" key="1">
    <source>
        <dbReference type="ARBA" id="ARBA00004127"/>
    </source>
</evidence>
<evidence type="ECO:0000313" key="7">
    <source>
        <dbReference type="EMBL" id="GAA0597471.1"/>
    </source>
</evidence>
<evidence type="ECO:0000256" key="2">
    <source>
        <dbReference type="ARBA" id="ARBA00022692"/>
    </source>
</evidence>
<gene>
    <name evidence="7" type="ORF">GCM10009001_12050</name>
</gene>
<keyword evidence="4 5" id="KW-0472">Membrane</keyword>
<evidence type="ECO:0000256" key="5">
    <source>
        <dbReference type="SAM" id="Phobius"/>
    </source>
</evidence>
<protein>
    <submittedName>
        <fullName evidence="7">DUF1232 domain-containing protein</fullName>
    </submittedName>
</protein>